<reference evidence="3 4" key="1">
    <citation type="submission" date="2017-05" db="EMBL/GenBank/DDBJ databases">
        <authorList>
            <person name="Varghese N."/>
            <person name="Submissions S."/>
        </authorList>
    </citation>
    <scope>NUCLEOTIDE SEQUENCE [LARGE SCALE GENOMIC DNA]</scope>
    <source>
        <strain evidence="3 4">DSM 29371</strain>
    </source>
</reference>
<keyword evidence="4" id="KW-1185">Reference proteome</keyword>
<dbReference type="Proteomes" id="UP000316916">
    <property type="component" value="Unassembled WGS sequence"/>
</dbReference>
<gene>
    <name evidence="3" type="ORF">SAMN06265171_105181</name>
</gene>
<dbReference type="InterPro" id="IPR001638">
    <property type="entry name" value="Solute-binding_3/MltF_N"/>
</dbReference>
<proteinExistence type="predicted"/>
<dbReference type="SUPFAM" id="SSF53850">
    <property type="entry name" value="Periplasmic binding protein-like II"/>
    <property type="match status" value="1"/>
</dbReference>
<evidence type="ECO:0000256" key="1">
    <source>
        <dbReference type="ARBA" id="ARBA00022729"/>
    </source>
</evidence>
<dbReference type="EMBL" id="FXTC01000005">
    <property type="protein sequence ID" value="SMO71844.1"/>
    <property type="molecule type" value="Genomic_DNA"/>
</dbReference>
<dbReference type="PANTHER" id="PTHR35936:SF19">
    <property type="entry name" value="AMINO-ACID-BINDING PROTEIN YXEM-RELATED"/>
    <property type="match status" value="1"/>
</dbReference>
<dbReference type="PROSITE" id="PS51257">
    <property type="entry name" value="PROKAR_LIPOPROTEIN"/>
    <property type="match status" value="1"/>
</dbReference>
<keyword evidence="1" id="KW-0732">Signal</keyword>
<name>A0A521DJB7_9FLAO</name>
<organism evidence="3 4">
    <name type="scientific">Chryseobacterium rhizoplanae</name>
    <dbReference type="NCBI Taxonomy" id="1609531"/>
    <lineage>
        <taxon>Bacteria</taxon>
        <taxon>Pseudomonadati</taxon>
        <taxon>Bacteroidota</taxon>
        <taxon>Flavobacteriia</taxon>
        <taxon>Flavobacteriales</taxon>
        <taxon>Weeksellaceae</taxon>
        <taxon>Chryseobacterium group</taxon>
        <taxon>Chryseobacterium</taxon>
    </lineage>
</organism>
<feature type="domain" description="Solute-binding protein family 3/N-terminal" evidence="2">
    <location>
        <begin position="47"/>
        <end position="259"/>
    </location>
</feature>
<evidence type="ECO:0000313" key="4">
    <source>
        <dbReference type="Proteomes" id="UP000316916"/>
    </source>
</evidence>
<dbReference type="SMART" id="SM00062">
    <property type="entry name" value="PBPb"/>
    <property type="match status" value="1"/>
</dbReference>
<protein>
    <submittedName>
        <fullName evidence="3">Cyclohexadienyl dehydratase</fullName>
    </submittedName>
</protein>
<dbReference type="Pfam" id="PF00497">
    <property type="entry name" value="SBP_bac_3"/>
    <property type="match status" value="1"/>
</dbReference>
<dbReference type="AlphaFoldDB" id="A0A521DJB7"/>
<accession>A0A521DJB7</accession>
<evidence type="ECO:0000259" key="2">
    <source>
        <dbReference type="SMART" id="SM00062"/>
    </source>
</evidence>
<dbReference type="Gene3D" id="3.40.190.10">
    <property type="entry name" value="Periplasmic binding protein-like II"/>
    <property type="match status" value="2"/>
</dbReference>
<dbReference type="RefSeq" id="WP_167498866.1">
    <property type="nucleotide sequence ID" value="NZ_FXTC01000005.1"/>
</dbReference>
<evidence type="ECO:0000313" key="3">
    <source>
        <dbReference type="EMBL" id="SMO71844.1"/>
    </source>
</evidence>
<sequence length="259" mass="29694">MKKIGIPIFNCWVAGSNRIPYLVYALSMGFISSCHQLNTVEKSNSDMLYVGTTGDYPPFTLYDSITHQFSGKDIDLMRRFGKDTGQDIIFLKTSWKQLSKDMQNGRFRIAVGGISVNKERAQLFSFSIPLHVDRKVALFRKADYARFTDFRSIDEIGVRVVENIGGTNESFAKKNIKHATLVWVANNSETFHLLLSDKADIMFTDESEAQYRKELEPALSWMSLDKKISPSFVKAILFNKKDSLLRIQINNWLKKQKQN</sequence>
<dbReference type="PANTHER" id="PTHR35936">
    <property type="entry name" value="MEMBRANE-BOUND LYTIC MUREIN TRANSGLYCOSYLASE F"/>
    <property type="match status" value="1"/>
</dbReference>